<dbReference type="Proteomes" id="UP000281909">
    <property type="component" value="Chromosome"/>
</dbReference>
<evidence type="ECO:0000313" key="2">
    <source>
        <dbReference type="EMBL" id="VEF13598.1"/>
    </source>
</evidence>
<evidence type="ECO:0000313" key="3">
    <source>
        <dbReference type="Proteomes" id="UP000281909"/>
    </source>
</evidence>
<dbReference type="RefSeq" id="WP_126367608.1">
    <property type="nucleotide sequence ID" value="NZ_LR134318.1"/>
</dbReference>
<organism evidence="2 3">
    <name type="scientific">Pseudomonas fluorescens</name>
    <dbReference type="NCBI Taxonomy" id="294"/>
    <lineage>
        <taxon>Bacteria</taxon>
        <taxon>Pseudomonadati</taxon>
        <taxon>Pseudomonadota</taxon>
        <taxon>Gammaproteobacteria</taxon>
        <taxon>Pseudomonadales</taxon>
        <taxon>Pseudomonadaceae</taxon>
        <taxon>Pseudomonas</taxon>
    </lineage>
</organism>
<proteinExistence type="predicted"/>
<feature type="region of interest" description="Disordered" evidence="1">
    <location>
        <begin position="48"/>
        <end position="68"/>
    </location>
</feature>
<accession>A0A448E3I3</accession>
<name>A0A448E3I3_PSEFL</name>
<dbReference type="EMBL" id="LR134318">
    <property type="protein sequence ID" value="VEF13598.1"/>
    <property type="molecule type" value="Genomic_DNA"/>
</dbReference>
<sequence>MKDRTKGAKLLEIVENHTEALQPAGGLSASQRHFIEIAVKYGKELEPDGWLAGGGSTPKHRFKKTQCE</sequence>
<feature type="compositionally biased region" description="Basic residues" evidence="1">
    <location>
        <begin position="58"/>
        <end position="68"/>
    </location>
</feature>
<reference evidence="2 3" key="1">
    <citation type="submission" date="2018-12" db="EMBL/GenBank/DDBJ databases">
        <authorList>
            <consortium name="Pathogen Informatics"/>
        </authorList>
    </citation>
    <scope>NUCLEOTIDE SEQUENCE [LARGE SCALE GENOMIC DNA]</scope>
    <source>
        <strain evidence="2 3">NCTC9428</strain>
    </source>
</reference>
<evidence type="ECO:0000256" key="1">
    <source>
        <dbReference type="SAM" id="MobiDB-lite"/>
    </source>
</evidence>
<gene>
    <name evidence="2" type="ORF">NCTC9428_05300</name>
</gene>
<dbReference type="AlphaFoldDB" id="A0A448E3I3"/>
<protein>
    <submittedName>
        <fullName evidence="2">Uncharacterized protein</fullName>
    </submittedName>
</protein>
<dbReference type="OrthoDB" id="7018558at2"/>